<dbReference type="InterPro" id="IPR036691">
    <property type="entry name" value="Endo/exonu/phosph_ase_sf"/>
</dbReference>
<keyword evidence="3" id="KW-1185">Reference proteome</keyword>
<evidence type="ECO:0008006" key="4">
    <source>
        <dbReference type="Google" id="ProtNLM"/>
    </source>
</evidence>
<dbReference type="EMBL" id="CM001220">
    <property type="protein sequence ID" value="KEH31747.1"/>
    <property type="molecule type" value="Genomic_DNA"/>
</dbReference>
<reference evidence="1 3" key="2">
    <citation type="journal article" date="2014" name="BMC Genomics">
        <title>An improved genome release (version Mt4.0) for the model legume Medicago truncatula.</title>
        <authorList>
            <person name="Tang H."/>
            <person name="Krishnakumar V."/>
            <person name="Bidwell S."/>
            <person name="Rosen B."/>
            <person name="Chan A."/>
            <person name="Zhou S."/>
            <person name="Gentzbittel L."/>
            <person name="Childs K.L."/>
            <person name="Yandell M."/>
            <person name="Gundlach H."/>
            <person name="Mayer K.F."/>
            <person name="Schwartz D.C."/>
            <person name="Town C.D."/>
        </authorList>
    </citation>
    <scope>GENOME REANNOTATION</scope>
    <source>
        <strain evidence="1">A17</strain>
        <strain evidence="2 3">cv. Jemalong A17</strain>
    </source>
</reference>
<organism evidence="1 3">
    <name type="scientific">Medicago truncatula</name>
    <name type="common">Barrel medic</name>
    <name type="synonym">Medicago tribuloides</name>
    <dbReference type="NCBI Taxonomy" id="3880"/>
    <lineage>
        <taxon>Eukaryota</taxon>
        <taxon>Viridiplantae</taxon>
        <taxon>Streptophyta</taxon>
        <taxon>Embryophyta</taxon>
        <taxon>Tracheophyta</taxon>
        <taxon>Spermatophyta</taxon>
        <taxon>Magnoliopsida</taxon>
        <taxon>eudicotyledons</taxon>
        <taxon>Gunneridae</taxon>
        <taxon>Pentapetalae</taxon>
        <taxon>rosids</taxon>
        <taxon>fabids</taxon>
        <taxon>Fabales</taxon>
        <taxon>Fabaceae</taxon>
        <taxon>Papilionoideae</taxon>
        <taxon>50 kb inversion clade</taxon>
        <taxon>NPAAA clade</taxon>
        <taxon>Hologalegina</taxon>
        <taxon>IRL clade</taxon>
        <taxon>Trifolieae</taxon>
        <taxon>Medicago</taxon>
    </lineage>
</organism>
<sequence length="350" mass="40163">MKMHAETNLLDAIEREHDMEDEIPGNAADFQIVINKQKRKKQRAAINKSAHATRSKADQLVSFTFDYNNTKCGMAAVYASTYYLKRRQLWSSLQSIHHLNPIPWNFIGDFNSILGAFENRSHFSPSRTPIADFQSWTDNNHFIHLPTSGAAFTWQNGRSAELRSWNKNVFGNVNQLVKEAEANLHDIQHQIQTNGHNDSIIQQENQAQLNLQKALYIEETFWHERSKVKWHLEGDRNTAYFRRVTKIRHTTNLITSIKDGENIITDQNLIANHAVNFYKSLFCTNIVLHDQLLVEEVIPQLVIDNTNQMLTMVPSLDEIHSAAFSLNKDSAPGPDGFGAVFFQSYWGIIK</sequence>
<evidence type="ECO:0000313" key="3">
    <source>
        <dbReference type="Proteomes" id="UP000002051"/>
    </source>
</evidence>
<accession>A0A072UPV4</accession>
<dbReference type="HOGENOM" id="CLU_068148_0_0_1"/>
<reference evidence="1 3" key="1">
    <citation type="journal article" date="2011" name="Nature">
        <title>The Medicago genome provides insight into the evolution of rhizobial symbioses.</title>
        <authorList>
            <person name="Young N.D."/>
            <person name="Debelle F."/>
            <person name="Oldroyd G.E."/>
            <person name="Geurts R."/>
            <person name="Cannon S.B."/>
            <person name="Udvardi M.K."/>
            <person name="Benedito V.A."/>
            <person name="Mayer K.F."/>
            <person name="Gouzy J."/>
            <person name="Schoof H."/>
            <person name="Van de Peer Y."/>
            <person name="Proost S."/>
            <person name="Cook D.R."/>
            <person name="Meyers B.C."/>
            <person name="Spannagl M."/>
            <person name="Cheung F."/>
            <person name="De Mita S."/>
            <person name="Krishnakumar V."/>
            <person name="Gundlach H."/>
            <person name="Zhou S."/>
            <person name="Mudge J."/>
            <person name="Bharti A.K."/>
            <person name="Murray J.D."/>
            <person name="Naoumkina M.A."/>
            <person name="Rosen B."/>
            <person name="Silverstein K.A."/>
            <person name="Tang H."/>
            <person name="Rombauts S."/>
            <person name="Zhao P.X."/>
            <person name="Zhou P."/>
            <person name="Barbe V."/>
            <person name="Bardou P."/>
            <person name="Bechner M."/>
            <person name="Bellec A."/>
            <person name="Berger A."/>
            <person name="Berges H."/>
            <person name="Bidwell S."/>
            <person name="Bisseling T."/>
            <person name="Choisne N."/>
            <person name="Couloux A."/>
            <person name="Denny R."/>
            <person name="Deshpande S."/>
            <person name="Dai X."/>
            <person name="Doyle J.J."/>
            <person name="Dudez A.M."/>
            <person name="Farmer A.D."/>
            <person name="Fouteau S."/>
            <person name="Franken C."/>
            <person name="Gibelin C."/>
            <person name="Gish J."/>
            <person name="Goldstein S."/>
            <person name="Gonzalez A.J."/>
            <person name="Green P.J."/>
            <person name="Hallab A."/>
            <person name="Hartog M."/>
            <person name="Hua A."/>
            <person name="Humphray S.J."/>
            <person name="Jeong D.H."/>
            <person name="Jing Y."/>
            <person name="Jocker A."/>
            <person name="Kenton S.M."/>
            <person name="Kim D.J."/>
            <person name="Klee K."/>
            <person name="Lai H."/>
            <person name="Lang C."/>
            <person name="Lin S."/>
            <person name="Macmil S.L."/>
            <person name="Magdelenat G."/>
            <person name="Matthews L."/>
            <person name="McCorrison J."/>
            <person name="Monaghan E.L."/>
            <person name="Mun J.H."/>
            <person name="Najar F.Z."/>
            <person name="Nicholson C."/>
            <person name="Noirot C."/>
            <person name="O'Bleness M."/>
            <person name="Paule C.R."/>
            <person name="Poulain J."/>
            <person name="Prion F."/>
            <person name="Qin B."/>
            <person name="Qu C."/>
            <person name="Retzel E.F."/>
            <person name="Riddle C."/>
            <person name="Sallet E."/>
            <person name="Samain S."/>
            <person name="Samson N."/>
            <person name="Sanders I."/>
            <person name="Saurat O."/>
            <person name="Scarpelli C."/>
            <person name="Schiex T."/>
            <person name="Segurens B."/>
            <person name="Severin A.J."/>
            <person name="Sherrier D.J."/>
            <person name="Shi R."/>
            <person name="Sims S."/>
            <person name="Singer S.R."/>
            <person name="Sinharoy S."/>
            <person name="Sterck L."/>
            <person name="Viollet A."/>
            <person name="Wang B.B."/>
            <person name="Wang K."/>
            <person name="Wang M."/>
            <person name="Wang X."/>
            <person name="Warfsmann J."/>
            <person name="Weissenbach J."/>
            <person name="White D.D."/>
            <person name="White J.D."/>
            <person name="Wiley G.B."/>
            <person name="Wincker P."/>
            <person name="Xing Y."/>
            <person name="Yang L."/>
            <person name="Yao Z."/>
            <person name="Ying F."/>
            <person name="Zhai J."/>
            <person name="Zhou L."/>
            <person name="Zuber A."/>
            <person name="Denarie J."/>
            <person name="Dixon R.A."/>
            <person name="May G.D."/>
            <person name="Schwartz D.C."/>
            <person name="Rogers J."/>
            <person name="Quetier F."/>
            <person name="Town C.D."/>
            <person name="Roe B.A."/>
        </authorList>
    </citation>
    <scope>NUCLEOTIDE SEQUENCE [LARGE SCALE GENOMIC DNA]</scope>
    <source>
        <strain evidence="1">A17</strain>
        <strain evidence="2 3">cv. Jemalong A17</strain>
    </source>
</reference>
<proteinExistence type="predicted"/>
<protein>
    <recommendedName>
        <fullName evidence="4">Endonuclease/exonuclease/phosphatase family protein</fullName>
    </recommendedName>
</protein>
<dbReference type="AlphaFoldDB" id="A0A072UPV4"/>
<reference evidence="2" key="3">
    <citation type="submission" date="2015-04" db="UniProtKB">
        <authorList>
            <consortium name="EnsemblPlants"/>
        </authorList>
    </citation>
    <scope>IDENTIFICATION</scope>
    <source>
        <strain evidence="2">cv. Jemalong A17</strain>
    </source>
</reference>
<evidence type="ECO:0000313" key="2">
    <source>
        <dbReference type="EnsemblPlants" id="KEH31747"/>
    </source>
</evidence>
<name>A0A072UPV4_MEDTR</name>
<dbReference type="SUPFAM" id="SSF56219">
    <property type="entry name" value="DNase I-like"/>
    <property type="match status" value="1"/>
</dbReference>
<dbReference type="Gene3D" id="3.60.10.10">
    <property type="entry name" value="Endonuclease/exonuclease/phosphatase"/>
    <property type="match status" value="1"/>
</dbReference>
<gene>
    <name evidence="1" type="ordered locus">MTR_4g104480</name>
</gene>
<dbReference type="EnsemblPlants" id="KEH31747">
    <property type="protein sequence ID" value="KEH31747"/>
    <property type="gene ID" value="MTR_4g104480"/>
</dbReference>
<dbReference type="STRING" id="3880.A0A072UPV4"/>
<dbReference type="Proteomes" id="UP000002051">
    <property type="component" value="Chromosome 4"/>
</dbReference>
<evidence type="ECO:0000313" key="1">
    <source>
        <dbReference type="EMBL" id="KEH31747.1"/>
    </source>
</evidence>